<evidence type="ECO:0000313" key="1">
    <source>
        <dbReference type="EMBL" id="QOJ78612.1"/>
    </source>
</evidence>
<dbReference type="RefSeq" id="WP_192818584.1">
    <property type="nucleotide sequence ID" value="NZ_CP062310.1"/>
</dbReference>
<dbReference type="KEGG" id="thel:IG193_07595"/>
<dbReference type="Proteomes" id="UP000594121">
    <property type="component" value="Chromosome"/>
</dbReference>
<dbReference type="InParanoid" id="A0A7L9FH14"/>
<dbReference type="GeneID" id="59149749"/>
<keyword evidence="2" id="KW-1185">Reference proteome</keyword>
<gene>
    <name evidence="1" type="ORF">IG193_07595</name>
</gene>
<evidence type="ECO:0000313" key="2">
    <source>
        <dbReference type="Proteomes" id="UP000594121"/>
    </source>
</evidence>
<sequence length="184" mass="19216">METARRTIVATLLVALAIVAFAAAVTITNITEWTVKAQGAPVVKVAGSDADGTYVAVGTYTGTDGTNRTTITVVGFKGDITRYTSVLKICNKNYSKPVSVSLVYKTLLSGNWNYVKYIKILYPGSSPPSTLTIDSTTSPGTSITLGTVDPGSCTSDIGVEVLVTPDAPTNTNLITIEVDVESTG</sequence>
<accession>A0A7L9FH14</accession>
<organism evidence="1 2">
    <name type="scientific">Infirmifilum lucidum</name>
    <dbReference type="NCBI Taxonomy" id="2776706"/>
    <lineage>
        <taxon>Archaea</taxon>
        <taxon>Thermoproteota</taxon>
        <taxon>Thermoprotei</taxon>
        <taxon>Thermofilales</taxon>
        <taxon>Thermofilaceae</taxon>
        <taxon>Infirmifilum</taxon>
    </lineage>
</organism>
<dbReference type="AlphaFoldDB" id="A0A7L9FH14"/>
<dbReference type="EMBL" id="CP062310">
    <property type="protein sequence ID" value="QOJ78612.1"/>
    <property type="molecule type" value="Genomic_DNA"/>
</dbReference>
<protein>
    <submittedName>
        <fullName evidence="1">Uncharacterized protein</fullName>
    </submittedName>
</protein>
<proteinExistence type="predicted"/>
<reference evidence="1 2" key="1">
    <citation type="submission" date="2020-10" db="EMBL/GenBank/DDBJ databases">
        <title>Thermofilum lucidum 3507LT sp. nov. a novel member of Thermofilaceae family isolated from Chile hot spring, and proposal of description order Thermofilales.</title>
        <authorList>
            <person name="Zayulina K.S."/>
            <person name="Elcheninov A.G."/>
            <person name="Toshchakov S.V."/>
            <person name="Kublanov I.V."/>
        </authorList>
    </citation>
    <scope>NUCLEOTIDE SEQUENCE [LARGE SCALE GENOMIC DNA]</scope>
    <source>
        <strain evidence="1 2">3507LT</strain>
    </source>
</reference>
<name>A0A7L9FH14_9CREN</name>